<dbReference type="PANTHER" id="PTHR43563">
    <property type="entry name" value="AMINE OXIDASE"/>
    <property type="match status" value="1"/>
</dbReference>
<sequence length="678" mass="74079">MSMVAVGQILARFPLALIALVVGAKHAEGALPQPPDAVVVDVLIVGAGQAGMAAAHRLLALGRSVQILEATDHVGGRTRNVDVSTGQLDAVTDDVIELGGTWLSPEHSAALALCRELGIEVYNASFVSSGSAVPEDAPRPHTSGSEEAWPWWFWGSDYPKDQTHLLKNTVFHDGVRRFLFRTPSELLAGLTRSSVQELQMAGKAIDDAIANVSDSCWDAGKVTASWRHLDEESTWSFLNGKLSSQASKQALRNCIHNKNAQEPEAVSLLYNLLSFKGCNSAGPDSQFRVRGGTQAIPMTIAAGMRDKIALGSPVQMLQSGSTGIIARTLNGTEYRARAAIVTGPPPAILGINFDPPLRAPDAQLLQRMPRRTSLKIAAVYRQGPWWRELGLQGDILATALPKEFSLPEPDSEMPLFVQCLDHSPFSQRLGVIVCFMEGRQNLHFMSLAAQEQQSLLTAFLQRSFNDSRAETFQPSFVALNWADQPYARGAYTGFFPPGVLSIPEYWEAFREMEKAPNVFLAGADYHRGFGNGYIEGAIRDGLLAAERAHARLLSSQVGQEQAYELAFSTAYKFAGVHPRFVEIGEVTFLKPVEVGDLVTLTGSVMLTYTKVRPQVHVEVIAAVLSPEEKSSEITNTFTFQFELRPSKTQVLPTSIKRVFPSTLGCARRTVAIMDRHQR</sequence>
<comment type="caution">
    <text evidence="6">The sequence shown here is derived from an EMBL/GenBank/DDBJ whole genome shotgun (WGS) entry which is preliminary data.</text>
</comment>
<dbReference type="Gene3D" id="3.10.129.10">
    <property type="entry name" value="Hotdog Thioesterase"/>
    <property type="match status" value="1"/>
</dbReference>
<dbReference type="SUPFAM" id="SSF51905">
    <property type="entry name" value="FAD/NAD(P)-binding domain"/>
    <property type="match status" value="1"/>
</dbReference>
<dbReference type="SUPFAM" id="SSF54637">
    <property type="entry name" value="Thioesterase/thiol ester dehydrase-isomerase"/>
    <property type="match status" value="1"/>
</dbReference>
<keyword evidence="4" id="KW-0732">Signal</keyword>
<comment type="similarity">
    <text evidence="1">Belongs to the flavin monoamine oxidase family.</text>
</comment>
<dbReference type="InterPro" id="IPR002937">
    <property type="entry name" value="Amino_oxidase"/>
</dbReference>
<dbReference type="InterPro" id="IPR033120">
    <property type="entry name" value="HOTDOG_ACOT"/>
</dbReference>
<dbReference type="PANTHER" id="PTHR43563:SF1">
    <property type="entry name" value="AMINE OXIDASE [FLAVIN-CONTAINING] B"/>
    <property type="match status" value="1"/>
</dbReference>
<dbReference type="SUPFAM" id="SSF54373">
    <property type="entry name" value="FAD-linked reductases, C-terminal domain"/>
    <property type="match status" value="1"/>
</dbReference>
<evidence type="ECO:0000313" key="6">
    <source>
        <dbReference type="EMBL" id="CAE8681056.1"/>
    </source>
</evidence>
<dbReference type="Proteomes" id="UP000626109">
    <property type="component" value="Unassembled WGS sequence"/>
</dbReference>
<dbReference type="Pfam" id="PF01593">
    <property type="entry name" value="Amino_oxidase"/>
    <property type="match status" value="1"/>
</dbReference>
<evidence type="ECO:0000256" key="1">
    <source>
        <dbReference type="ARBA" id="ARBA00005995"/>
    </source>
</evidence>
<dbReference type="CDD" id="cd03442">
    <property type="entry name" value="BFIT_BACH"/>
    <property type="match status" value="1"/>
</dbReference>
<evidence type="ECO:0000259" key="5">
    <source>
        <dbReference type="PROSITE" id="PS51770"/>
    </source>
</evidence>
<dbReference type="InterPro" id="IPR036188">
    <property type="entry name" value="FAD/NAD-bd_sf"/>
</dbReference>
<feature type="domain" description="HotDog ACOT-type" evidence="5">
    <location>
        <begin position="532"/>
        <end position="647"/>
    </location>
</feature>
<accession>A0A813JNP7</accession>
<dbReference type="PROSITE" id="PS51770">
    <property type="entry name" value="HOTDOG_ACOT"/>
    <property type="match status" value="1"/>
</dbReference>
<evidence type="ECO:0000256" key="2">
    <source>
        <dbReference type="ARBA" id="ARBA00012804"/>
    </source>
</evidence>
<dbReference type="EMBL" id="CAJNNW010025922">
    <property type="protein sequence ID" value="CAE8681056.1"/>
    <property type="molecule type" value="Genomic_DNA"/>
</dbReference>
<dbReference type="EC" id="1.4.3.4" evidence="2"/>
<evidence type="ECO:0000256" key="4">
    <source>
        <dbReference type="SAM" id="SignalP"/>
    </source>
</evidence>
<feature type="signal peptide" evidence="4">
    <location>
        <begin position="1"/>
        <end position="29"/>
    </location>
</feature>
<dbReference type="AlphaFoldDB" id="A0A813JNP7"/>
<evidence type="ECO:0000256" key="3">
    <source>
        <dbReference type="ARBA" id="ARBA00048448"/>
    </source>
</evidence>
<dbReference type="GO" id="GO:0097621">
    <property type="term" value="F:monoamine oxidase activity"/>
    <property type="evidence" value="ECO:0007669"/>
    <property type="project" value="UniProtKB-EC"/>
</dbReference>
<comment type="catalytic activity">
    <reaction evidence="3">
        <text>a secondary aliphatic amine + O2 + H2O = a primary amine + an aldehyde + H2O2</text>
        <dbReference type="Rhea" id="RHEA:26414"/>
        <dbReference type="ChEBI" id="CHEBI:15377"/>
        <dbReference type="ChEBI" id="CHEBI:15379"/>
        <dbReference type="ChEBI" id="CHEBI:16240"/>
        <dbReference type="ChEBI" id="CHEBI:17478"/>
        <dbReference type="ChEBI" id="CHEBI:58855"/>
        <dbReference type="ChEBI" id="CHEBI:65296"/>
        <dbReference type="EC" id="1.4.3.4"/>
    </reaction>
</comment>
<feature type="chain" id="PRO_5033052789" description="monoamine oxidase" evidence="4">
    <location>
        <begin position="30"/>
        <end position="678"/>
    </location>
</feature>
<name>A0A813JNP7_POLGL</name>
<reference evidence="6" key="1">
    <citation type="submission" date="2021-02" db="EMBL/GenBank/DDBJ databases">
        <authorList>
            <person name="Dougan E. K."/>
            <person name="Rhodes N."/>
            <person name="Thang M."/>
            <person name="Chan C."/>
        </authorList>
    </citation>
    <scope>NUCLEOTIDE SEQUENCE</scope>
</reference>
<gene>
    <name evidence="6" type="ORF">PGLA2088_LOCUS22252</name>
</gene>
<dbReference type="InterPro" id="IPR050703">
    <property type="entry name" value="Flavin_MAO"/>
</dbReference>
<dbReference type="InterPro" id="IPR029069">
    <property type="entry name" value="HotDog_dom_sf"/>
</dbReference>
<protein>
    <recommendedName>
        <fullName evidence="2">monoamine oxidase</fullName>
        <ecNumber evidence="2">1.4.3.4</ecNumber>
    </recommendedName>
</protein>
<evidence type="ECO:0000313" key="7">
    <source>
        <dbReference type="Proteomes" id="UP000626109"/>
    </source>
</evidence>
<proteinExistence type="inferred from homology"/>
<organism evidence="6 7">
    <name type="scientific">Polarella glacialis</name>
    <name type="common">Dinoflagellate</name>
    <dbReference type="NCBI Taxonomy" id="89957"/>
    <lineage>
        <taxon>Eukaryota</taxon>
        <taxon>Sar</taxon>
        <taxon>Alveolata</taxon>
        <taxon>Dinophyceae</taxon>
        <taxon>Suessiales</taxon>
        <taxon>Suessiaceae</taxon>
        <taxon>Polarella</taxon>
    </lineage>
</organism>
<dbReference type="Gene3D" id="3.50.50.60">
    <property type="entry name" value="FAD/NAD(P)-binding domain"/>
    <property type="match status" value="1"/>
</dbReference>